<dbReference type="PANTHER" id="PTHR13822">
    <property type="entry name" value="ATP SYNTHASE DELTA/EPSILON CHAIN"/>
    <property type="match status" value="1"/>
</dbReference>
<keyword evidence="8" id="KW-1003">Cell membrane</keyword>
<gene>
    <name evidence="8" type="primary">atpC</name>
    <name evidence="11" type="ORF">EII10_00465</name>
    <name evidence="10" type="ORF">HZZ05_03145</name>
</gene>
<dbReference type="Pfam" id="PF02823">
    <property type="entry name" value="ATP-synt_DE_N"/>
    <property type="match status" value="1"/>
</dbReference>
<evidence type="ECO:0000259" key="9">
    <source>
        <dbReference type="Pfam" id="PF02823"/>
    </source>
</evidence>
<name>A0A3P1VDN4_9ACTO</name>
<evidence type="ECO:0000313" key="10">
    <source>
        <dbReference type="EMBL" id="NYS68529.1"/>
    </source>
</evidence>
<evidence type="ECO:0000256" key="7">
    <source>
        <dbReference type="ARBA" id="ARBA00023310"/>
    </source>
</evidence>
<evidence type="ECO:0000313" key="12">
    <source>
        <dbReference type="Proteomes" id="UP000271272"/>
    </source>
</evidence>
<comment type="subunit">
    <text evidence="8">F-type ATPases have 2 components, CF(1) - the catalytic core - and CF(0) - the membrane proton channel. CF(1) has five subunits: alpha(3), beta(3), gamma(1), delta(1), epsilon(1). CF(0) has three main subunits: a, b and c.</text>
</comment>
<dbReference type="Proteomes" id="UP000572528">
    <property type="component" value="Unassembled WGS sequence"/>
</dbReference>
<reference evidence="11 12" key="1">
    <citation type="submission" date="2018-11" db="EMBL/GenBank/DDBJ databases">
        <title>Genomes From Bacteria Associated with the Canine Oral Cavity: a Test Case for Automated Genome-Based Taxonomic Assignment.</title>
        <authorList>
            <person name="Coil D.A."/>
            <person name="Jospin G."/>
            <person name="Darling A.E."/>
            <person name="Wallis C."/>
            <person name="Davis I.J."/>
            <person name="Harris S."/>
            <person name="Eisen J.A."/>
            <person name="Holcombe L.J."/>
            <person name="O'Flynn C."/>
        </authorList>
    </citation>
    <scope>NUCLEOTIDE SEQUENCE [LARGE SCALE GENOMIC DNA]</scope>
    <source>
        <strain evidence="11 12">OH5050</strain>
    </source>
</reference>
<proteinExistence type="inferred from homology"/>
<comment type="function">
    <text evidence="8">Produces ATP from ADP in the presence of a proton gradient across the membrane.</text>
</comment>
<keyword evidence="5 8" id="KW-0472">Membrane</keyword>
<dbReference type="InterPro" id="IPR020546">
    <property type="entry name" value="ATP_synth_F1_dsu/esu_N"/>
</dbReference>
<evidence type="ECO:0000256" key="1">
    <source>
        <dbReference type="ARBA" id="ARBA00004202"/>
    </source>
</evidence>
<evidence type="ECO:0000256" key="4">
    <source>
        <dbReference type="ARBA" id="ARBA00023065"/>
    </source>
</evidence>
<dbReference type="AlphaFoldDB" id="A0A3P1VDN4"/>
<dbReference type="PANTHER" id="PTHR13822:SF10">
    <property type="entry name" value="ATP SYNTHASE EPSILON CHAIN, CHLOROPLASTIC"/>
    <property type="match status" value="1"/>
</dbReference>
<dbReference type="Proteomes" id="UP000271272">
    <property type="component" value="Unassembled WGS sequence"/>
</dbReference>
<evidence type="ECO:0000256" key="6">
    <source>
        <dbReference type="ARBA" id="ARBA00023196"/>
    </source>
</evidence>
<keyword evidence="4 8" id="KW-0406">Ion transport</keyword>
<keyword evidence="8" id="KW-0375">Hydrogen ion transport</keyword>
<protein>
    <recommendedName>
        <fullName evidence="8">ATP synthase epsilon chain</fullName>
    </recommendedName>
    <alternativeName>
        <fullName evidence="8">ATP synthase F1 sector epsilon subunit</fullName>
    </alternativeName>
    <alternativeName>
        <fullName evidence="8">F-ATPase epsilon subunit</fullName>
    </alternativeName>
</protein>
<dbReference type="EMBL" id="RQZC01000001">
    <property type="protein sequence ID" value="RRD30633.1"/>
    <property type="molecule type" value="Genomic_DNA"/>
</dbReference>
<organism evidence="11 12">
    <name type="scientific">Actinomyces bowdenii</name>
    <dbReference type="NCBI Taxonomy" id="131109"/>
    <lineage>
        <taxon>Bacteria</taxon>
        <taxon>Bacillati</taxon>
        <taxon>Actinomycetota</taxon>
        <taxon>Actinomycetes</taxon>
        <taxon>Actinomycetales</taxon>
        <taxon>Actinomycetaceae</taxon>
        <taxon>Actinomyces</taxon>
    </lineage>
</organism>
<evidence type="ECO:0000256" key="5">
    <source>
        <dbReference type="ARBA" id="ARBA00023136"/>
    </source>
</evidence>
<evidence type="ECO:0000313" key="13">
    <source>
        <dbReference type="Proteomes" id="UP000572528"/>
    </source>
</evidence>
<sequence>MALRIEVVSPAGHVWDGQASQVRVPLIDGEMGILPGRQSLLALVGDGRLHVEALDGRMVTIGVKGGFCSVDQDVITIAADEARREAPGGAHQGAEG</sequence>
<feature type="domain" description="ATP synthase F1 complex delta/epsilon subunit N-terminal" evidence="9">
    <location>
        <begin position="3"/>
        <end position="82"/>
    </location>
</feature>
<keyword evidence="3 8" id="KW-0813">Transport</keyword>
<dbReference type="RefSeq" id="WP_124932552.1">
    <property type="nucleotide sequence ID" value="NZ_JACBXV010000023.1"/>
</dbReference>
<evidence type="ECO:0000256" key="8">
    <source>
        <dbReference type="HAMAP-Rule" id="MF_00530"/>
    </source>
</evidence>
<evidence type="ECO:0000256" key="3">
    <source>
        <dbReference type="ARBA" id="ARBA00022448"/>
    </source>
</evidence>
<dbReference type="Gene3D" id="2.60.15.10">
    <property type="entry name" value="F0F1 ATP synthase delta/epsilon subunit, N-terminal"/>
    <property type="match status" value="1"/>
</dbReference>
<comment type="subcellular location">
    <subcellularLocation>
        <location evidence="1 8">Cell membrane</location>
        <topology evidence="1 8">Peripheral membrane protein</topology>
    </subcellularLocation>
</comment>
<dbReference type="CDD" id="cd12152">
    <property type="entry name" value="F1-ATPase_delta"/>
    <property type="match status" value="1"/>
</dbReference>
<comment type="caution">
    <text evidence="11">The sequence shown here is derived from an EMBL/GenBank/DDBJ whole genome shotgun (WGS) entry which is preliminary data.</text>
</comment>
<accession>A0A3P1VDN4</accession>
<dbReference type="GO" id="GO:0046933">
    <property type="term" value="F:proton-transporting ATP synthase activity, rotational mechanism"/>
    <property type="evidence" value="ECO:0007669"/>
    <property type="project" value="UniProtKB-UniRule"/>
</dbReference>
<dbReference type="OrthoDB" id="9791445at2"/>
<comment type="similarity">
    <text evidence="2 8">Belongs to the ATPase epsilon chain family.</text>
</comment>
<dbReference type="GO" id="GO:0005886">
    <property type="term" value="C:plasma membrane"/>
    <property type="evidence" value="ECO:0007669"/>
    <property type="project" value="UniProtKB-SubCell"/>
</dbReference>
<dbReference type="InterPro" id="IPR036771">
    <property type="entry name" value="ATPsynth_dsu/esu_N"/>
</dbReference>
<evidence type="ECO:0000313" key="11">
    <source>
        <dbReference type="EMBL" id="RRD30633.1"/>
    </source>
</evidence>
<keyword evidence="12" id="KW-1185">Reference proteome</keyword>
<dbReference type="GO" id="GO:0005524">
    <property type="term" value="F:ATP binding"/>
    <property type="evidence" value="ECO:0007669"/>
    <property type="project" value="UniProtKB-UniRule"/>
</dbReference>
<evidence type="ECO:0000256" key="2">
    <source>
        <dbReference type="ARBA" id="ARBA00005712"/>
    </source>
</evidence>
<dbReference type="GO" id="GO:0045259">
    <property type="term" value="C:proton-transporting ATP synthase complex"/>
    <property type="evidence" value="ECO:0007669"/>
    <property type="project" value="UniProtKB-KW"/>
</dbReference>
<keyword evidence="6 8" id="KW-0139">CF(1)</keyword>
<dbReference type="InterPro" id="IPR001469">
    <property type="entry name" value="ATP_synth_F1_dsu/esu"/>
</dbReference>
<dbReference type="SUPFAM" id="SSF51344">
    <property type="entry name" value="Epsilon subunit of F1F0-ATP synthase N-terminal domain"/>
    <property type="match status" value="1"/>
</dbReference>
<keyword evidence="7 8" id="KW-0066">ATP synthesis</keyword>
<dbReference type="EMBL" id="JACBXV010000023">
    <property type="protein sequence ID" value="NYS68529.1"/>
    <property type="molecule type" value="Genomic_DNA"/>
</dbReference>
<reference evidence="10 13" key="2">
    <citation type="submission" date="2020-07" db="EMBL/GenBank/DDBJ databases">
        <title>MOT database genomes.</title>
        <authorList>
            <person name="Joseph S."/>
            <person name="Aduse-Opoku J."/>
            <person name="Hashim A."/>
            <person name="Wade W."/>
            <person name="Curtis M."/>
        </authorList>
    </citation>
    <scope>NUCLEOTIDE SEQUENCE [LARGE SCALE GENOMIC DNA]</scope>
    <source>
        <strain evidence="10 13">WMus004</strain>
    </source>
</reference>
<dbReference type="HAMAP" id="MF_00530">
    <property type="entry name" value="ATP_synth_epsil_bac"/>
    <property type="match status" value="1"/>
</dbReference>